<sequence>MDSRNMGNSTWEDLDMFDTNSTTATFDTPSGFDAFNDFTNLDAQYAESPIALGLRAQSKSAPDGATSAGVQNPNGGAGIVAASASAESSSQDSSSDTSSGRKRKTGLSESPASMDGQTHHLIKQEDSKMDMQQVRSYDHFSQPMHNLSLEQRKSYGEGSMGQQYYNSAASSPVHTNDFNTAMSIDAHVASTMAAQYNHESPVQTINPGMFAVGGSRDQSPTTNLMFNQASPNAIFSTPSSDSPETFAGNQNWNPSLAQNPQWPGEFTGQLTSPGGIAFTPSPGANDSTPASTSRDVGGRAGLGRSPLHIAPISTKSRVETQINVVMTLEKPPPGTEHLHLPLHTIAKSKLLAKEDFDRSRVLELHTMLVCTSAMHNAQYKERAMKRAAAQNNAEIQRRAELSRDSNDQDKNDQKNLPEEDKVANGGEVKICSNCIQRERKRAGRKKTKREEEQQHWERFETERVVVFNSNEYLPFKPCEPGQYPQRDINAEGEQYVPPDGSLHVTAAMRIACYCRHQSEKEGFQVIFTLKDHHGHVVAQQISDSILITDDHKTHPQSFSTTVAGEGYYQNAAYLPNGLPMSQSMVDMSAPVHQFTSSRSAGNLPALAYGAQFNPHSHVHQLPASGYASGSTSATMTPTSLSRPASPTNAGQAGPNKKRKSSTFHRRIPSGLTMTPRVDTSQPPSSNLPSAVSMNTPFSPSGQFPAMNQSYMTIPNNNGPAQYYGSGPPTPSENAPFNFSQPQVDMSRIQQNLNNQAYFSHPSSAVPSRAGSPVLQQTRANMAAYARQHPIQTSTNTMGNRPQQQQAFPAQPPPGSAGHDGSMTMAGFPSVDRITPNEGPISGGTEVAIFGQHFVNGIQVQFGDQVSSTQVLSPNSMITISPPGRVGSVHLNILAPPGIAQYPQPANRPIFRYTQYNEQMMVMALKYLSEQQYGQTENWQALAQQSATQFLQSNINRGGLGQQGGYHMALASHRFDHLEHDVLRDVEAVNSEEQSRDAELTMAPSTCSRRASQVAALMANCAEVDPRDTCGGYRPLLHAALDGKIDICRLLVQRVAKPCICSLGRSSTVEPALFKSRERQKRMQLLTNTVHRRHVRLMRRQHSLQPSISCDDAASSQHAWSSSARASIYEPEADVCQLDPATWPRSRRPGATQMLRDGTENALPTPCRVAIPVKRDALAAQPQHLQQIVRECQPQSFQTLPVLPRHASRVGPDIAAPRPPRPHGVTQVTRLSAHLEAPPPHPECVSPGHRFNLSEQRDAVQDDETNHAVLPGLARYGQPGTKDADHSVFPDLGRPNISAEALQQLETWWLWTPALVLTASVLVRAVMPHFRFTALHPGVGSSDDHHRQVDHHSRRRRSMMMICT</sequence>
<feature type="compositionally biased region" description="Polar residues" evidence="1">
    <location>
        <begin position="282"/>
        <end position="294"/>
    </location>
</feature>
<gene>
    <name evidence="3" type="ORF">SEPMUDRAFT_147499</name>
</gene>
<keyword evidence="4" id="KW-1185">Reference proteome</keyword>
<dbReference type="InterPro" id="IPR013783">
    <property type="entry name" value="Ig-like_fold"/>
</dbReference>
<dbReference type="Proteomes" id="UP000016931">
    <property type="component" value="Unassembled WGS sequence"/>
</dbReference>
<dbReference type="STRING" id="692275.M3DCY6"/>
<feature type="region of interest" description="Disordered" evidence="1">
    <location>
        <begin position="383"/>
        <end position="422"/>
    </location>
</feature>
<feature type="region of interest" description="Disordered" evidence="1">
    <location>
        <begin position="621"/>
        <end position="704"/>
    </location>
</feature>
<feature type="region of interest" description="Disordered" evidence="1">
    <location>
        <begin position="718"/>
        <end position="739"/>
    </location>
</feature>
<feature type="compositionally biased region" description="Low complexity" evidence="1">
    <location>
        <begin position="81"/>
        <end position="98"/>
    </location>
</feature>
<dbReference type="SUPFAM" id="SSF81296">
    <property type="entry name" value="E set domains"/>
    <property type="match status" value="1"/>
</dbReference>
<dbReference type="Pfam" id="PF25603">
    <property type="entry name" value="SPT23_MGA2_DBD"/>
    <property type="match status" value="2"/>
</dbReference>
<feature type="compositionally biased region" description="Polar residues" evidence="1">
    <location>
        <begin position="677"/>
        <end position="704"/>
    </location>
</feature>
<evidence type="ECO:0000313" key="3">
    <source>
        <dbReference type="EMBL" id="EMF15679.1"/>
    </source>
</evidence>
<dbReference type="InterPro" id="IPR002909">
    <property type="entry name" value="IPT_dom"/>
</dbReference>
<dbReference type="Pfam" id="PF01833">
    <property type="entry name" value="TIG"/>
    <property type="match status" value="1"/>
</dbReference>
<dbReference type="InterPro" id="IPR014756">
    <property type="entry name" value="Ig_E-set"/>
</dbReference>
<evidence type="ECO:0000256" key="1">
    <source>
        <dbReference type="SAM" id="MobiDB-lite"/>
    </source>
</evidence>
<feature type="compositionally biased region" description="Basic residues" evidence="1">
    <location>
        <begin position="655"/>
        <end position="667"/>
    </location>
</feature>
<dbReference type="eggNOG" id="KOG3836">
    <property type="taxonomic scope" value="Eukaryota"/>
</dbReference>
<feature type="compositionally biased region" description="Basic and acidic residues" evidence="1">
    <location>
        <begin position="395"/>
        <end position="422"/>
    </location>
</feature>
<dbReference type="RefSeq" id="XP_016763800.1">
    <property type="nucleotide sequence ID" value="XM_016904338.1"/>
</dbReference>
<evidence type="ECO:0000313" key="4">
    <source>
        <dbReference type="Proteomes" id="UP000016931"/>
    </source>
</evidence>
<proteinExistence type="predicted"/>
<dbReference type="GeneID" id="27901475"/>
<dbReference type="CDD" id="cd00102">
    <property type="entry name" value="IPT"/>
    <property type="match status" value="1"/>
</dbReference>
<name>M3DCY6_SPHMS</name>
<dbReference type="SMART" id="SM00429">
    <property type="entry name" value="IPT"/>
    <property type="match status" value="1"/>
</dbReference>
<protein>
    <recommendedName>
        <fullName evidence="2">IPT/TIG domain-containing protein</fullName>
    </recommendedName>
</protein>
<evidence type="ECO:0000259" key="2">
    <source>
        <dbReference type="SMART" id="SM00429"/>
    </source>
</evidence>
<dbReference type="OrthoDB" id="71307at2759"/>
<reference evidence="3 4" key="1">
    <citation type="journal article" date="2012" name="PLoS Pathog.">
        <title>Diverse lifestyles and strategies of plant pathogenesis encoded in the genomes of eighteen Dothideomycetes fungi.</title>
        <authorList>
            <person name="Ohm R.A."/>
            <person name="Feau N."/>
            <person name="Henrissat B."/>
            <person name="Schoch C.L."/>
            <person name="Horwitz B.A."/>
            <person name="Barry K.W."/>
            <person name="Condon B.J."/>
            <person name="Copeland A.C."/>
            <person name="Dhillon B."/>
            <person name="Glaser F."/>
            <person name="Hesse C.N."/>
            <person name="Kosti I."/>
            <person name="LaButti K."/>
            <person name="Lindquist E.A."/>
            <person name="Lucas S."/>
            <person name="Salamov A.A."/>
            <person name="Bradshaw R.E."/>
            <person name="Ciuffetti L."/>
            <person name="Hamelin R.C."/>
            <person name="Kema G.H.J."/>
            <person name="Lawrence C."/>
            <person name="Scott J.A."/>
            <person name="Spatafora J.W."/>
            <person name="Turgeon B.G."/>
            <person name="de Wit P.J.G.M."/>
            <person name="Zhong S."/>
            <person name="Goodwin S.B."/>
            <person name="Grigoriev I.V."/>
        </authorList>
    </citation>
    <scope>NUCLEOTIDE SEQUENCE [LARGE SCALE GENOMIC DNA]</scope>
    <source>
        <strain evidence="3 4">SO2202</strain>
    </source>
</reference>
<feature type="region of interest" description="Disordered" evidence="1">
    <location>
        <begin position="57"/>
        <end position="118"/>
    </location>
</feature>
<dbReference type="Gene3D" id="2.60.40.10">
    <property type="entry name" value="Immunoglobulins"/>
    <property type="match status" value="1"/>
</dbReference>
<dbReference type="InterPro" id="IPR057962">
    <property type="entry name" value="SPT23_MGA2_DBD"/>
</dbReference>
<dbReference type="HOGENOM" id="CLU_256850_0_0_1"/>
<dbReference type="OMA" id="SYMTIPN"/>
<organism evidence="3 4">
    <name type="scientific">Sphaerulina musiva (strain SO2202)</name>
    <name type="common">Poplar stem canker fungus</name>
    <name type="synonym">Septoria musiva</name>
    <dbReference type="NCBI Taxonomy" id="692275"/>
    <lineage>
        <taxon>Eukaryota</taxon>
        <taxon>Fungi</taxon>
        <taxon>Dikarya</taxon>
        <taxon>Ascomycota</taxon>
        <taxon>Pezizomycotina</taxon>
        <taxon>Dothideomycetes</taxon>
        <taxon>Dothideomycetidae</taxon>
        <taxon>Mycosphaerellales</taxon>
        <taxon>Mycosphaerellaceae</taxon>
        <taxon>Sphaerulina</taxon>
    </lineage>
</organism>
<feature type="region of interest" description="Disordered" evidence="1">
    <location>
        <begin position="1139"/>
        <end position="1162"/>
    </location>
</feature>
<feature type="region of interest" description="Disordered" evidence="1">
    <location>
        <begin position="268"/>
        <end position="313"/>
    </location>
</feature>
<feature type="compositionally biased region" description="Polar residues" evidence="1">
    <location>
        <begin position="635"/>
        <end position="650"/>
    </location>
</feature>
<feature type="compositionally biased region" description="Low complexity" evidence="1">
    <location>
        <begin position="623"/>
        <end position="634"/>
    </location>
</feature>
<feature type="region of interest" description="Disordered" evidence="1">
    <location>
        <begin position="792"/>
        <end position="817"/>
    </location>
</feature>
<accession>M3DCY6</accession>
<dbReference type="EMBL" id="KB456261">
    <property type="protein sequence ID" value="EMF15679.1"/>
    <property type="molecule type" value="Genomic_DNA"/>
</dbReference>
<feature type="domain" description="IPT/TIG" evidence="2">
    <location>
        <begin position="827"/>
        <end position="913"/>
    </location>
</feature>